<dbReference type="InterPro" id="IPR051504">
    <property type="entry name" value="Plant_metabolite_acyltrans"/>
</dbReference>
<dbReference type="Proteomes" id="UP000019116">
    <property type="component" value="Chromosome 6B"/>
</dbReference>
<dbReference type="SMR" id="A0A3B6PCR7"/>
<dbReference type="STRING" id="4565.A0A3B6PCR7"/>
<dbReference type="OMA" id="TSWAHIC"/>
<protein>
    <submittedName>
        <fullName evidence="3">Uncharacterized protein</fullName>
    </submittedName>
</protein>
<dbReference type="AlphaFoldDB" id="A0A3B6PCR7"/>
<keyword evidence="4" id="KW-1185">Reference proteome</keyword>
<reference evidence="3" key="2">
    <citation type="submission" date="2018-10" db="UniProtKB">
        <authorList>
            <consortium name="EnsemblPlants"/>
        </authorList>
    </citation>
    <scope>IDENTIFICATION</scope>
</reference>
<organism evidence="3">
    <name type="scientific">Triticum aestivum</name>
    <name type="common">Wheat</name>
    <dbReference type="NCBI Taxonomy" id="4565"/>
    <lineage>
        <taxon>Eukaryota</taxon>
        <taxon>Viridiplantae</taxon>
        <taxon>Streptophyta</taxon>
        <taxon>Embryophyta</taxon>
        <taxon>Tracheophyta</taxon>
        <taxon>Spermatophyta</taxon>
        <taxon>Magnoliopsida</taxon>
        <taxon>Liliopsida</taxon>
        <taxon>Poales</taxon>
        <taxon>Poaceae</taxon>
        <taxon>BOP clade</taxon>
        <taxon>Pooideae</taxon>
        <taxon>Triticodae</taxon>
        <taxon>Triticeae</taxon>
        <taxon>Triticinae</taxon>
        <taxon>Triticum</taxon>
    </lineage>
</organism>
<evidence type="ECO:0000313" key="3">
    <source>
        <dbReference type="EnsemblPlants" id="TraesCS6B02G001600.1"/>
    </source>
</evidence>
<dbReference type="GO" id="GO:0016747">
    <property type="term" value="F:acyltransferase activity, transferring groups other than amino-acyl groups"/>
    <property type="evidence" value="ECO:0007669"/>
    <property type="project" value="UniProtKB-ARBA"/>
</dbReference>
<evidence type="ECO:0000313" key="4">
    <source>
        <dbReference type="Proteomes" id="UP000019116"/>
    </source>
</evidence>
<dbReference type="OrthoDB" id="1862401at2759"/>
<evidence type="ECO:0000256" key="2">
    <source>
        <dbReference type="ARBA" id="ARBA00023315"/>
    </source>
</evidence>
<accession>A0A3B6PCR7</accession>
<evidence type="ECO:0000256" key="1">
    <source>
        <dbReference type="ARBA" id="ARBA00022679"/>
    </source>
</evidence>
<dbReference type="PANTHER" id="PTHR31625">
    <property type="match status" value="1"/>
</dbReference>
<dbReference type="EnsemblPlants" id="TraesCS6B02G001600.1">
    <property type="protein sequence ID" value="TraesCS6B02G001600.1"/>
    <property type="gene ID" value="TraesCS6B02G001600"/>
</dbReference>
<proteinExistence type="predicted"/>
<sequence>MALPCPQLIVLETAVVAPLPAGVLETSLPLTFLDIIWLNSPPVERLFFYRLSPCNRGHVLSNLKTSLSQALHAFYPLAGRLRLTPGTTDRYELHYCPGDGVAFTVTEYDVDVDELVVDGPREVAKILPLVPTLAAEGALLALQATVLRGGLAVGMVLHHAACDGASSTRFLHTWAEAAAGTAAMQLQPTPVVNRSLIKDPSGFYDVCMRAATASTGEWEFAKMSDDKLLATFTLSKQDIQRIKEVVLVAAGEAREPPPRCTSLVATLGFIWSCYQRAKDDDEAIRGGNTTYIAIPVNHRSRMKPDPIPNEYFGNCIGPAMQGAPKAQLLAAGASGLLVACTAVAAAIEEAVSSGTRSPELWGENIREAVMSGGGLLSTAGSPRFRVYDVDFGFGRPAKVEIVSVARTGAMAVAESRGRNAGDGLEVGISLRPDGMRRFQKCFDDAVAWLHHHEIS</sequence>
<dbReference type="Pfam" id="PF02458">
    <property type="entry name" value="Transferase"/>
    <property type="match status" value="1"/>
</dbReference>
<keyword evidence="1" id="KW-0808">Transferase</keyword>
<name>A0A3B6PCR7_WHEAT</name>
<dbReference type="Gramene" id="TraesCS6B02G001600.1">
    <property type="protein sequence ID" value="TraesCS6B02G001600.1"/>
    <property type="gene ID" value="TraesCS6B02G001600"/>
</dbReference>
<dbReference type="Gene3D" id="3.30.559.10">
    <property type="entry name" value="Chloramphenicol acetyltransferase-like domain"/>
    <property type="match status" value="2"/>
</dbReference>
<dbReference type="InterPro" id="IPR023213">
    <property type="entry name" value="CAT-like_dom_sf"/>
</dbReference>
<keyword evidence="2" id="KW-0012">Acyltransferase</keyword>
<dbReference type="Gramene" id="TraesCS6B03G0007700.1">
    <property type="protein sequence ID" value="TraesCS6B03G0007700.1.CDS"/>
    <property type="gene ID" value="TraesCS6B03G0007700"/>
</dbReference>
<reference evidence="3" key="1">
    <citation type="submission" date="2018-08" db="EMBL/GenBank/DDBJ databases">
        <authorList>
            <person name="Rossello M."/>
        </authorList>
    </citation>
    <scope>NUCLEOTIDE SEQUENCE [LARGE SCALE GENOMIC DNA]</scope>
    <source>
        <strain evidence="3">cv. Chinese Spring</strain>
    </source>
</reference>